<dbReference type="PANTHER" id="PTHR10666">
    <property type="entry name" value="UBIQUITIN"/>
    <property type="match status" value="1"/>
</dbReference>
<dbReference type="GO" id="GO:0003729">
    <property type="term" value="F:mRNA binding"/>
    <property type="evidence" value="ECO:0007669"/>
    <property type="project" value="UniProtKB-ARBA"/>
</dbReference>
<feature type="domain" description="Ubiquitin-like" evidence="9">
    <location>
        <begin position="9"/>
        <end position="70"/>
    </location>
</feature>
<organism evidence="10 11">
    <name type="scientific">Lolium multiflorum</name>
    <name type="common">Italian ryegrass</name>
    <name type="synonym">Lolium perenne subsp. multiflorum</name>
    <dbReference type="NCBI Taxonomy" id="4521"/>
    <lineage>
        <taxon>Eukaryota</taxon>
        <taxon>Viridiplantae</taxon>
        <taxon>Streptophyta</taxon>
        <taxon>Embryophyta</taxon>
        <taxon>Tracheophyta</taxon>
        <taxon>Spermatophyta</taxon>
        <taxon>Magnoliopsida</taxon>
        <taxon>Liliopsida</taxon>
        <taxon>Poales</taxon>
        <taxon>Poaceae</taxon>
        <taxon>BOP clade</taxon>
        <taxon>Pooideae</taxon>
        <taxon>Poodae</taxon>
        <taxon>Poeae</taxon>
        <taxon>Poeae Chloroplast Group 2 (Poeae type)</taxon>
        <taxon>Loliodinae</taxon>
        <taxon>Loliinae</taxon>
        <taxon>Lolium</taxon>
    </lineage>
</organism>
<evidence type="ECO:0000256" key="8">
    <source>
        <dbReference type="ARBA" id="ARBA00023242"/>
    </source>
</evidence>
<dbReference type="SUPFAM" id="SSF54236">
    <property type="entry name" value="Ubiquitin-like"/>
    <property type="match status" value="2"/>
</dbReference>
<proteinExistence type="inferred from homology"/>
<evidence type="ECO:0000256" key="2">
    <source>
        <dbReference type="ARBA" id="ARBA00004496"/>
    </source>
</evidence>
<evidence type="ECO:0000313" key="10">
    <source>
        <dbReference type="EMBL" id="KAK1670161.1"/>
    </source>
</evidence>
<dbReference type="Proteomes" id="UP001231189">
    <property type="component" value="Unassembled WGS sequence"/>
</dbReference>
<evidence type="ECO:0000256" key="4">
    <source>
        <dbReference type="ARBA" id="ARBA00022490"/>
    </source>
</evidence>
<evidence type="ECO:0000256" key="1">
    <source>
        <dbReference type="ARBA" id="ARBA00004123"/>
    </source>
</evidence>
<dbReference type="Gene3D" id="3.10.20.90">
    <property type="entry name" value="Phosphatidylinositol 3-kinase Catalytic Subunit, Chain A, domain 1"/>
    <property type="match status" value="2"/>
</dbReference>
<comment type="caution">
    <text evidence="10">The sequence shown here is derived from an EMBL/GenBank/DDBJ whole genome shotgun (WGS) entry which is preliminary data.</text>
</comment>
<dbReference type="GO" id="GO:0005634">
    <property type="term" value="C:nucleus"/>
    <property type="evidence" value="ECO:0007669"/>
    <property type="project" value="UniProtKB-SubCell"/>
</dbReference>
<protein>
    <recommendedName>
        <fullName evidence="9">Ubiquitin-like domain-containing protein</fullName>
    </recommendedName>
</protein>
<dbReference type="EMBL" id="JAUUTY010000003">
    <property type="protein sequence ID" value="KAK1670161.1"/>
    <property type="molecule type" value="Genomic_DNA"/>
</dbReference>
<dbReference type="InterPro" id="IPR050158">
    <property type="entry name" value="Ubiquitin_ubiquitin-like"/>
</dbReference>
<comment type="subcellular location">
    <subcellularLocation>
        <location evidence="2">Cytoplasm</location>
    </subcellularLocation>
    <subcellularLocation>
        <location evidence="1">Nucleus</location>
    </subcellularLocation>
</comment>
<keyword evidence="8" id="KW-0539">Nucleus</keyword>
<dbReference type="InterPro" id="IPR000626">
    <property type="entry name" value="Ubiquitin-like_dom"/>
</dbReference>
<keyword evidence="5" id="KW-1017">Isopeptide bond</keyword>
<dbReference type="InterPro" id="IPR029071">
    <property type="entry name" value="Ubiquitin-like_domsf"/>
</dbReference>
<gene>
    <name evidence="10" type="ORF">QYE76_058320</name>
</gene>
<reference evidence="10" key="1">
    <citation type="submission" date="2023-07" db="EMBL/GenBank/DDBJ databases">
        <title>A chromosome-level genome assembly of Lolium multiflorum.</title>
        <authorList>
            <person name="Chen Y."/>
            <person name="Copetti D."/>
            <person name="Kolliker R."/>
            <person name="Studer B."/>
        </authorList>
    </citation>
    <scope>NUCLEOTIDE SEQUENCE</scope>
    <source>
        <strain evidence="10">02402/16</strain>
        <tissue evidence="10">Leaf</tissue>
    </source>
</reference>
<dbReference type="FunFam" id="3.10.20.90:FF:000469">
    <property type="entry name" value="Polyubiquitin-C"/>
    <property type="match status" value="1"/>
</dbReference>
<name>A0AAD8T6P2_LOLMU</name>
<evidence type="ECO:0000256" key="5">
    <source>
        <dbReference type="ARBA" id="ARBA00022499"/>
    </source>
</evidence>
<accession>A0AAD8T6P2</accession>
<sequence length="126" mass="14105">MFAGLIEQMKIFVSTLAGETITVNVDPSDTINVVKAKIQDQERLLFGKMELDDRRTLADYGIADESTLNLGLGTNREMQIFVKGLNGKTISIWAKELDTVESVKAKIILICLFFFENICRKACSQI</sequence>
<evidence type="ECO:0000256" key="7">
    <source>
        <dbReference type="ARBA" id="ARBA00022843"/>
    </source>
</evidence>
<evidence type="ECO:0000256" key="6">
    <source>
        <dbReference type="ARBA" id="ARBA00022737"/>
    </source>
</evidence>
<dbReference type="SMART" id="SM00213">
    <property type="entry name" value="UBQ"/>
    <property type="match status" value="1"/>
</dbReference>
<evidence type="ECO:0000256" key="3">
    <source>
        <dbReference type="ARBA" id="ARBA00008430"/>
    </source>
</evidence>
<evidence type="ECO:0000259" key="9">
    <source>
        <dbReference type="PROSITE" id="PS50053"/>
    </source>
</evidence>
<keyword evidence="6" id="KW-0677">Repeat</keyword>
<comment type="similarity">
    <text evidence="3">Belongs to the ubiquitin family.</text>
</comment>
<dbReference type="GO" id="GO:0005737">
    <property type="term" value="C:cytoplasm"/>
    <property type="evidence" value="ECO:0007669"/>
    <property type="project" value="UniProtKB-SubCell"/>
</dbReference>
<dbReference type="Pfam" id="PF00240">
    <property type="entry name" value="ubiquitin"/>
    <property type="match status" value="1"/>
</dbReference>
<keyword evidence="11" id="KW-1185">Reference proteome</keyword>
<keyword evidence="7" id="KW-0832">Ubl conjugation</keyword>
<keyword evidence="4" id="KW-0963">Cytoplasm</keyword>
<evidence type="ECO:0000313" key="11">
    <source>
        <dbReference type="Proteomes" id="UP001231189"/>
    </source>
</evidence>
<dbReference type="AlphaFoldDB" id="A0AAD8T6P2"/>
<dbReference type="PROSITE" id="PS50053">
    <property type="entry name" value="UBIQUITIN_2"/>
    <property type="match status" value="1"/>
</dbReference>